<reference evidence="2 3" key="1">
    <citation type="journal article" date="2016" name="PLoS ONE">
        <title>Sequence Assembly of Yarrowia lipolytica Strain W29/CLIB89 Shows Transposable Element Diversity.</title>
        <authorList>
            <person name="Magnan C."/>
            <person name="Yu J."/>
            <person name="Chang I."/>
            <person name="Jahn E."/>
            <person name="Kanomata Y."/>
            <person name="Wu J."/>
            <person name="Zeller M."/>
            <person name="Oakes M."/>
            <person name="Baldi P."/>
            <person name="Sandmeyer S."/>
        </authorList>
    </citation>
    <scope>NUCLEOTIDE SEQUENCE [LARGE SCALE GENOMIC DNA]</scope>
    <source>
        <strain evidence="3">CLIB89(W29)</strain>
    </source>
</reference>
<sequence length="386" mass="41611">MVRLVSRFGEVEGVLFEVKDGVKVVEKVGSKNIGVSEIVESGACDAYKAVFLVSVVQNVIEGDSKVRKGQLNGRGGSGPSEGSLGSVGTRVSGQSVLGQKSDSCIVQKSSKDNLVGRRVEVCQSLSGIYEPERRVGEGSAVDISAGPKHKLVGIGLSEYLLEVSLIPASVDASKSDLTGERAVGRDKGESVGAVLDNPGGKKLRGVLSDIFLHKVVAQPGNKLFVGHLGAVLDPGYGVGEGDVHVSRLGGAATARDKRPVRIVVEKSIERLVVWIELRREGNQMVFICCFFLNFRTAPLYKGSMDGYRTVALVHLVCESGFADPEKEKVKVKKRSEPEEHFYECSTRAIQRRDCIPTWNCFIIPDSAPLEDLFLHAFLTVRVNGCP</sequence>
<evidence type="ECO:0000256" key="1">
    <source>
        <dbReference type="SAM" id="MobiDB-lite"/>
    </source>
</evidence>
<proteinExistence type="predicted"/>
<dbReference type="AlphaFoldDB" id="A0A1D8N3Q5"/>
<accession>A0A1D8N3Q5</accession>
<dbReference type="RefSeq" id="XP_068137729.1">
    <property type="nucleotide sequence ID" value="XM_068281628.1"/>
</dbReference>
<dbReference type="Proteomes" id="UP000182444">
    <property type="component" value="Chromosome 1A"/>
</dbReference>
<dbReference type="VEuPathDB" id="FungiDB:YALI1_A04385g"/>
<dbReference type="EMBL" id="CP017553">
    <property type="protein sequence ID" value="AOW00240.1"/>
    <property type="molecule type" value="Genomic_DNA"/>
</dbReference>
<organism evidence="2 3">
    <name type="scientific">Yarrowia lipolytica</name>
    <name type="common">Candida lipolytica</name>
    <dbReference type="NCBI Taxonomy" id="4952"/>
    <lineage>
        <taxon>Eukaryota</taxon>
        <taxon>Fungi</taxon>
        <taxon>Dikarya</taxon>
        <taxon>Ascomycota</taxon>
        <taxon>Saccharomycotina</taxon>
        <taxon>Dipodascomycetes</taxon>
        <taxon>Dipodascales</taxon>
        <taxon>Dipodascales incertae sedis</taxon>
        <taxon>Yarrowia</taxon>
    </lineage>
</organism>
<evidence type="ECO:0000313" key="3">
    <source>
        <dbReference type="Proteomes" id="UP000182444"/>
    </source>
</evidence>
<name>A0A1D8N3Q5_YARLL</name>
<dbReference type="GeneID" id="94582289"/>
<gene>
    <name evidence="2" type="ORF">YALI1_A04385g</name>
</gene>
<feature type="region of interest" description="Disordered" evidence="1">
    <location>
        <begin position="67"/>
        <end position="89"/>
    </location>
</feature>
<evidence type="ECO:0000313" key="2">
    <source>
        <dbReference type="EMBL" id="AOW00240.1"/>
    </source>
</evidence>
<protein>
    <submittedName>
        <fullName evidence="2">Uncharacterized protein</fullName>
    </submittedName>
</protein>